<gene>
    <name evidence="1" type="ORF">C5167_045183</name>
</gene>
<evidence type="ECO:0000313" key="1">
    <source>
        <dbReference type="EMBL" id="RZC82398.1"/>
    </source>
</evidence>
<keyword evidence="2" id="KW-1185">Reference proteome</keyword>
<dbReference type="Gramene" id="RZC82398">
    <property type="protein sequence ID" value="RZC82398"/>
    <property type="gene ID" value="C5167_045183"/>
</dbReference>
<dbReference type="EMBL" id="CM010725">
    <property type="protein sequence ID" value="RZC82398.1"/>
    <property type="molecule type" value="Genomic_DNA"/>
</dbReference>
<proteinExistence type="predicted"/>
<organism evidence="1 2">
    <name type="scientific">Papaver somniferum</name>
    <name type="common">Opium poppy</name>
    <dbReference type="NCBI Taxonomy" id="3469"/>
    <lineage>
        <taxon>Eukaryota</taxon>
        <taxon>Viridiplantae</taxon>
        <taxon>Streptophyta</taxon>
        <taxon>Embryophyta</taxon>
        <taxon>Tracheophyta</taxon>
        <taxon>Spermatophyta</taxon>
        <taxon>Magnoliopsida</taxon>
        <taxon>Ranunculales</taxon>
        <taxon>Papaveraceae</taxon>
        <taxon>Papaveroideae</taxon>
        <taxon>Papaver</taxon>
    </lineage>
</organism>
<dbReference type="Proteomes" id="UP000316621">
    <property type="component" value="Chromosome 11"/>
</dbReference>
<name>A0A4Y7LCX5_PAPSO</name>
<protein>
    <submittedName>
        <fullName evidence="1">Uncharacterized protein</fullName>
    </submittedName>
</protein>
<accession>A0A4Y7LCX5</accession>
<dbReference type="AlphaFoldDB" id="A0A4Y7LCX5"/>
<reference evidence="1 2" key="1">
    <citation type="journal article" date="2018" name="Science">
        <title>The opium poppy genome and morphinan production.</title>
        <authorList>
            <person name="Guo L."/>
            <person name="Winzer T."/>
            <person name="Yang X."/>
            <person name="Li Y."/>
            <person name="Ning Z."/>
            <person name="He Z."/>
            <person name="Teodor R."/>
            <person name="Lu Y."/>
            <person name="Bowser T.A."/>
            <person name="Graham I.A."/>
            <person name="Ye K."/>
        </authorList>
    </citation>
    <scope>NUCLEOTIDE SEQUENCE [LARGE SCALE GENOMIC DNA]</scope>
    <source>
        <strain evidence="2">cv. HN1</strain>
        <tissue evidence="1">Leaves</tissue>
    </source>
</reference>
<sequence length="111" mass="12648">MKNHGSALSIHKRIMSFRLVSEVESERLFGNMWAMLVYEIKKLEEAFLISISSANPSTELSSVEGMPTEYNLHQEDSVWNGEDSSDRDASLSELVRECDSVEYREVAFLRG</sequence>
<evidence type="ECO:0000313" key="2">
    <source>
        <dbReference type="Proteomes" id="UP000316621"/>
    </source>
</evidence>